<evidence type="ECO:0000313" key="3">
    <source>
        <dbReference type="EMBL" id="KAK1736460.1"/>
    </source>
</evidence>
<evidence type="ECO:0000313" key="4">
    <source>
        <dbReference type="Proteomes" id="UP001224775"/>
    </source>
</evidence>
<keyword evidence="1" id="KW-0175">Coiled coil</keyword>
<gene>
    <name evidence="3" type="ORF">QTG54_013060</name>
</gene>
<feature type="compositionally biased region" description="Basic residues" evidence="2">
    <location>
        <begin position="1"/>
        <end position="13"/>
    </location>
</feature>
<comment type="caution">
    <text evidence="3">The sequence shown here is derived from an EMBL/GenBank/DDBJ whole genome shotgun (WGS) entry which is preliminary data.</text>
</comment>
<organism evidence="3 4">
    <name type="scientific">Skeletonema marinoi</name>
    <dbReference type="NCBI Taxonomy" id="267567"/>
    <lineage>
        <taxon>Eukaryota</taxon>
        <taxon>Sar</taxon>
        <taxon>Stramenopiles</taxon>
        <taxon>Ochrophyta</taxon>
        <taxon>Bacillariophyta</taxon>
        <taxon>Coscinodiscophyceae</taxon>
        <taxon>Thalassiosirophycidae</taxon>
        <taxon>Thalassiosirales</taxon>
        <taxon>Skeletonemataceae</taxon>
        <taxon>Skeletonema</taxon>
        <taxon>Skeletonema marinoi-dohrnii complex</taxon>
    </lineage>
</organism>
<evidence type="ECO:0000256" key="1">
    <source>
        <dbReference type="SAM" id="Coils"/>
    </source>
</evidence>
<keyword evidence="4" id="KW-1185">Reference proteome</keyword>
<accession>A0AAD8Y061</accession>
<feature type="region of interest" description="Disordered" evidence="2">
    <location>
        <begin position="1"/>
        <end position="60"/>
    </location>
</feature>
<feature type="compositionally biased region" description="Polar residues" evidence="2">
    <location>
        <begin position="24"/>
        <end position="35"/>
    </location>
</feature>
<reference evidence="3" key="1">
    <citation type="submission" date="2023-06" db="EMBL/GenBank/DDBJ databases">
        <title>Survivors Of The Sea: Transcriptome response of Skeletonema marinoi to long-term dormancy.</title>
        <authorList>
            <person name="Pinder M.I.M."/>
            <person name="Kourtchenko O."/>
            <person name="Robertson E.K."/>
            <person name="Larsson T."/>
            <person name="Maumus F."/>
            <person name="Osuna-Cruz C.M."/>
            <person name="Vancaester E."/>
            <person name="Stenow R."/>
            <person name="Vandepoele K."/>
            <person name="Ploug H."/>
            <person name="Bruchert V."/>
            <person name="Godhe A."/>
            <person name="Topel M."/>
        </authorList>
    </citation>
    <scope>NUCLEOTIDE SEQUENCE</scope>
    <source>
        <strain evidence="3">R05AC</strain>
    </source>
</reference>
<dbReference type="EMBL" id="JATAAI010000029">
    <property type="protein sequence ID" value="KAK1736460.1"/>
    <property type="molecule type" value="Genomic_DNA"/>
</dbReference>
<name>A0AAD8Y061_9STRA</name>
<sequence>MPSIFKRKKKKQAKASAHNVLATEASNNWEMSNGSLDDRDESPGGKGSKKNIKRGKDCNVRSRDGVPIITSDGADHFAPSFVSGKNNYAVSGFYTKQKDHNGANRPRVRPAASKSAFGGAPRYDWMDIETTAAIKVQAAWRRVRTQIHLDRAGISTPGMRNRQRQRNARQKARMRANAEDVPFPFNMCGMGLLFGDATLEDQTVIDDMERRKLRKEKEQFEMEEERRRKFRMRKKSSGNIEEEIEVVDY</sequence>
<dbReference type="Proteomes" id="UP001224775">
    <property type="component" value="Unassembled WGS sequence"/>
</dbReference>
<dbReference type="AlphaFoldDB" id="A0AAD8Y061"/>
<feature type="coiled-coil region" evidence="1">
    <location>
        <begin position="205"/>
        <end position="233"/>
    </location>
</feature>
<evidence type="ECO:0000256" key="2">
    <source>
        <dbReference type="SAM" id="MobiDB-lite"/>
    </source>
</evidence>
<proteinExistence type="predicted"/>
<protein>
    <submittedName>
        <fullName evidence="3">Uncharacterized protein</fullName>
    </submittedName>
</protein>